<proteinExistence type="predicted"/>
<name>A0A811SQY3_9POAL</name>
<keyword evidence="4" id="KW-1185">Reference proteome</keyword>
<dbReference type="CDD" id="cd06257">
    <property type="entry name" value="DnaJ"/>
    <property type="match status" value="1"/>
</dbReference>
<dbReference type="Pfam" id="PF00226">
    <property type="entry name" value="DnaJ"/>
    <property type="match status" value="1"/>
</dbReference>
<evidence type="ECO:0000256" key="1">
    <source>
        <dbReference type="SAM" id="MobiDB-lite"/>
    </source>
</evidence>
<feature type="region of interest" description="Disordered" evidence="1">
    <location>
        <begin position="153"/>
        <end position="186"/>
    </location>
</feature>
<comment type="caution">
    <text evidence="3">The sequence shown here is derived from an EMBL/GenBank/DDBJ whole genome shotgun (WGS) entry which is preliminary data.</text>
</comment>
<sequence>MDGVSGNASGSGASTCCYYALLGIRKNASATDIRTAYRRLAMKWHPDRWASDPGAAGEVKRRFQRIQEAYSGKAYVFGYAWISRDLIELLVWLAQFCRTREEGHVRRRALRSLDDDDQDFSDFMQEMLVMMDNVKNEKPDTLEDLQKMLEDIVNGDGGGGVGGRAPPDGARRTRVAPYPQPEQARR</sequence>
<accession>A0A811SQY3</accession>
<protein>
    <recommendedName>
        <fullName evidence="2">J domain-containing protein</fullName>
    </recommendedName>
</protein>
<evidence type="ECO:0000259" key="2">
    <source>
        <dbReference type="PROSITE" id="PS50076"/>
    </source>
</evidence>
<feature type="domain" description="J" evidence="2">
    <location>
        <begin position="17"/>
        <end position="91"/>
    </location>
</feature>
<evidence type="ECO:0000313" key="3">
    <source>
        <dbReference type="EMBL" id="CAD6343278.1"/>
    </source>
</evidence>
<dbReference type="PROSITE" id="PS50076">
    <property type="entry name" value="DNAJ_2"/>
    <property type="match status" value="1"/>
</dbReference>
<organism evidence="3 4">
    <name type="scientific">Miscanthus lutarioriparius</name>
    <dbReference type="NCBI Taxonomy" id="422564"/>
    <lineage>
        <taxon>Eukaryota</taxon>
        <taxon>Viridiplantae</taxon>
        <taxon>Streptophyta</taxon>
        <taxon>Embryophyta</taxon>
        <taxon>Tracheophyta</taxon>
        <taxon>Spermatophyta</taxon>
        <taxon>Magnoliopsida</taxon>
        <taxon>Liliopsida</taxon>
        <taxon>Poales</taxon>
        <taxon>Poaceae</taxon>
        <taxon>PACMAD clade</taxon>
        <taxon>Panicoideae</taxon>
        <taxon>Andropogonodae</taxon>
        <taxon>Andropogoneae</taxon>
        <taxon>Saccharinae</taxon>
        <taxon>Miscanthus</taxon>
    </lineage>
</organism>
<dbReference type="PRINTS" id="PR00625">
    <property type="entry name" value="JDOMAIN"/>
</dbReference>
<gene>
    <name evidence="3" type="ORF">NCGR_LOCUS67376</name>
</gene>
<reference evidence="3" key="1">
    <citation type="submission" date="2020-10" db="EMBL/GenBank/DDBJ databases">
        <authorList>
            <person name="Han B."/>
            <person name="Lu T."/>
            <person name="Zhao Q."/>
            <person name="Huang X."/>
            <person name="Zhao Y."/>
        </authorList>
    </citation>
    <scope>NUCLEOTIDE SEQUENCE</scope>
</reference>
<dbReference type="Gene3D" id="1.10.287.110">
    <property type="entry name" value="DnaJ domain"/>
    <property type="match status" value="1"/>
</dbReference>
<dbReference type="GO" id="GO:0005783">
    <property type="term" value="C:endoplasmic reticulum"/>
    <property type="evidence" value="ECO:0007669"/>
    <property type="project" value="UniProtKB-ARBA"/>
</dbReference>
<dbReference type="OrthoDB" id="10250354at2759"/>
<evidence type="ECO:0000313" key="4">
    <source>
        <dbReference type="Proteomes" id="UP000604825"/>
    </source>
</evidence>
<dbReference type="PANTHER" id="PTHR44743">
    <property type="entry name" value="PUTATIVE, EXPRESSED-RELATED"/>
    <property type="match status" value="1"/>
</dbReference>
<dbReference type="Proteomes" id="UP000604825">
    <property type="component" value="Unassembled WGS sequence"/>
</dbReference>
<dbReference type="InterPro" id="IPR001623">
    <property type="entry name" value="DnaJ_domain"/>
</dbReference>
<dbReference type="AlphaFoldDB" id="A0A811SQY3"/>
<dbReference type="SMART" id="SM00271">
    <property type="entry name" value="DnaJ"/>
    <property type="match status" value="1"/>
</dbReference>
<dbReference type="SUPFAM" id="SSF46565">
    <property type="entry name" value="Chaperone J-domain"/>
    <property type="match status" value="1"/>
</dbReference>
<dbReference type="EMBL" id="CAJGYO010000730">
    <property type="protein sequence ID" value="CAD6343278.1"/>
    <property type="molecule type" value="Genomic_DNA"/>
</dbReference>
<dbReference type="InterPro" id="IPR036869">
    <property type="entry name" value="J_dom_sf"/>
</dbReference>
<dbReference type="PANTHER" id="PTHR44743:SF11">
    <property type="entry name" value="PUTATIVE, EXPRESSED-RELATED"/>
    <property type="match status" value="1"/>
</dbReference>